<keyword evidence="5" id="KW-1185">Reference proteome</keyword>
<accession>A0A559IYK2</accession>
<evidence type="ECO:0000259" key="3">
    <source>
        <dbReference type="Pfam" id="PF17853"/>
    </source>
</evidence>
<dbReference type="Gene3D" id="1.10.10.2840">
    <property type="entry name" value="PucR C-terminal helix-turn-helix domain"/>
    <property type="match status" value="1"/>
</dbReference>
<feature type="domain" description="CdaR GGDEF-like" evidence="3">
    <location>
        <begin position="173"/>
        <end position="293"/>
    </location>
</feature>
<dbReference type="Pfam" id="PF13556">
    <property type="entry name" value="HTH_30"/>
    <property type="match status" value="1"/>
</dbReference>
<dbReference type="InterPro" id="IPR041522">
    <property type="entry name" value="CdaR_GGDEF"/>
</dbReference>
<organism evidence="4 5">
    <name type="scientific">Paenibacillus agilis</name>
    <dbReference type="NCBI Taxonomy" id="3020863"/>
    <lineage>
        <taxon>Bacteria</taxon>
        <taxon>Bacillati</taxon>
        <taxon>Bacillota</taxon>
        <taxon>Bacilli</taxon>
        <taxon>Bacillales</taxon>
        <taxon>Paenibacillaceae</taxon>
        <taxon>Paenibacillus</taxon>
    </lineage>
</organism>
<dbReference type="OrthoDB" id="9792148at2"/>
<dbReference type="Pfam" id="PF17853">
    <property type="entry name" value="GGDEF_2"/>
    <property type="match status" value="1"/>
</dbReference>
<comment type="similarity">
    <text evidence="1">Belongs to the CdaR family.</text>
</comment>
<protein>
    <submittedName>
        <fullName evidence="4">PucR family transcriptional regulator</fullName>
    </submittedName>
</protein>
<dbReference type="PANTHER" id="PTHR33744:SF1">
    <property type="entry name" value="DNA-BINDING TRANSCRIPTIONAL ACTIVATOR ADER"/>
    <property type="match status" value="1"/>
</dbReference>
<reference evidence="4 5" key="1">
    <citation type="submission" date="2019-07" db="EMBL/GenBank/DDBJ databases">
        <authorList>
            <person name="Kim J."/>
        </authorList>
    </citation>
    <scope>NUCLEOTIDE SEQUENCE [LARGE SCALE GENOMIC DNA]</scope>
    <source>
        <strain evidence="4 5">N4</strain>
    </source>
</reference>
<feature type="domain" description="PucR C-terminal helix-turn-helix" evidence="2">
    <location>
        <begin position="348"/>
        <end position="405"/>
    </location>
</feature>
<evidence type="ECO:0000313" key="4">
    <source>
        <dbReference type="EMBL" id="TVX92681.1"/>
    </source>
</evidence>
<dbReference type="EMBL" id="VNJK01000001">
    <property type="protein sequence ID" value="TVX92681.1"/>
    <property type="molecule type" value="Genomic_DNA"/>
</dbReference>
<dbReference type="InterPro" id="IPR042070">
    <property type="entry name" value="PucR_C-HTH_sf"/>
</dbReference>
<name>A0A559IYK2_9BACL</name>
<dbReference type="InterPro" id="IPR051448">
    <property type="entry name" value="CdaR-like_regulators"/>
</dbReference>
<evidence type="ECO:0000313" key="5">
    <source>
        <dbReference type="Proteomes" id="UP000318102"/>
    </source>
</evidence>
<dbReference type="AlphaFoldDB" id="A0A559IYK2"/>
<dbReference type="PANTHER" id="PTHR33744">
    <property type="entry name" value="CARBOHYDRATE DIACID REGULATOR"/>
    <property type="match status" value="1"/>
</dbReference>
<dbReference type="InterPro" id="IPR025736">
    <property type="entry name" value="PucR_C-HTH_dom"/>
</dbReference>
<dbReference type="RefSeq" id="WP_144988377.1">
    <property type="nucleotide sequence ID" value="NZ_VNJK01000001.1"/>
</dbReference>
<evidence type="ECO:0000256" key="1">
    <source>
        <dbReference type="ARBA" id="ARBA00006754"/>
    </source>
</evidence>
<evidence type="ECO:0000259" key="2">
    <source>
        <dbReference type="Pfam" id="PF13556"/>
    </source>
</evidence>
<gene>
    <name evidence="4" type="ORF">FPZ44_06245</name>
</gene>
<proteinExistence type="inferred from homology"/>
<dbReference type="Proteomes" id="UP000318102">
    <property type="component" value="Unassembled WGS sequence"/>
</dbReference>
<sequence>MNVHLDPFDPFDRDFESIEAIADTISQILQCPVTIEDSNHRLLAYSTHAPDTDPVRIATIIGRRVPEHVISMLWREGIIEQIMGSQVPVIIEPIDSIGLNRRIAVAIRHHQDILGYIWVMDEHQGIDEQGLDDLNKASHAARGKLLQVQTQRRRREEQSFEFFWGMLTGSMDSEHRIVDRAHQLGITLPKSYRIMIIEFDTLLNEKLYEQVLYTIHTAQRHRKVLHVRQEQRLLVLIDATDEDMDGHIAAWMLLMERMQQRFGVKPIHLTSGLSYSLYMDVVKSYQEAITVMNMKKHLPEEMRHLHRYEELGWYRFLPTMMQERRARPMKHLSLSKLKEYDKEHQSGLVSTLSIFLQADCNVKRAAEMLHIHSNTLMYRLKRITDIGGIDLNDMEQKISLYLELKMDQWQS</sequence>
<comment type="caution">
    <text evidence="4">The sequence shown here is derived from an EMBL/GenBank/DDBJ whole genome shotgun (WGS) entry which is preliminary data.</text>
</comment>